<name>X1KGW4_9ZZZZ</name>
<feature type="non-terminal residue" evidence="2">
    <location>
        <position position="1"/>
    </location>
</feature>
<protein>
    <submittedName>
        <fullName evidence="2">Uncharacterized protein</fullName>
    </submittedName>
</protein>
<proteinExistence type="predicted"/>
<feature type="coiled-coil region" evidence="1">
    <location>
        <begin position="30"/>
        <end position="64"/>
    </location>
</feature>
<evidence type="ECO:0000256" key="1">
    <source>
        <dbReference type="SAM" id="Coils"/>
    </source>
</evidence>
<feature type="non-terminal residue" evidence="2">
    <location>
        <position position="242"/>
    </location>
</feature>
<dbReference type="EMBL" id="BARU01039003">
    <property type="protein sequence ID" value="GAH89389.1"/>
    <property type="molecule type" value="Genomic_DNA"/>
</dbReference>
<accession>X1KGW4</accession>
<keyword evidence="1" id="KW-0175">Coiled coil</keyword>
<evidence type="ECO:0000313" key="2">
    <source>
        <dbReference type="EMBL" id="GAH89389.1"/>
    </source>
</evidence>
<sequence>YKSTLARISSTQTETKVRLEKARRESTEALAAVQSRLQQTNTRLAKLAQLNKKKTEKLEALVKETFDVPDGKILLVNQRYGTVWINLGRADALSRQVTFSVYPADSSNLAKIGKKASIEVTQILGEHRAEARVIEDRVSDPIMPGDVIHTPVWSPGEQKQFALAGFMDIDGDGKSDQHIVRNLITMNGGLVDCETDAEGKRQGKMTINTRFLVLGEAPGAKGKPGVIQGYTKMIGDAEKLGI</sequence>
<dbReference type="AlphaFoldDB" id="X1KGW4"/>
<organism evidence="2">
    <name type="scientific">marine sediment metagenome</name>
    <dbReference type="NCBI Taxonomy" id="412755"/>
    <lineage>
        <taxon>unclassified sequences</taxon>
        <taxon>metagenomes</taxon>
        <taxon>ecological metagenomes</taxon>
    </lineage>
</organism>
<comment type="caution">
    <text evidence="2">The sequence shown here is derived from an EMBL/GenBank/DDBJ whole genome shotgun (WGS) entry which is preliminary data.</text>
</comment>
<gene>
    <name evidence="2" type="ORF">S03H2_60518</name>
</gene>
<reference evidence="2" key="1">
    <citation type="journal article" date="2014" name="Front. Microbiol.">
        <title>High frequency of phylogenetically diverse reductive dehalogenase-homologous genes in deep subseafloor sedimentary metagenomes.</title>
        <authorList>
            <person name="Kawai M."/>
            <person name="Futagami T."/>
            <person name="Toyoda A."/>
            <person name="Takaki Y."/>
            <person name="Nishi S."/>
            <person name="Hori S."/>
            <person name="Arai W."/>
            <person name="Tsubouchi T."/>
            <person name="Morono Y."/>
            <person name="Uchiyama I."/>
            <person name="Ito T."/>
            <person name="Fujiyama A."/>
            <person name="Inagaki F."/>
            <person name="Takami H."/>
        </authorList>
    </citation>
    <scope>NUCLEOTIDE SEQUENCE</scope>
    <source>
        <strain evidence="2">Expedition CK06-06</strain>
    </source>
</reference>